<gene>
    <name evidence="5" type="ORF">SCHRY_v1c06810</name>
</gene>
<keyword evidence="6" id="KW-1185">Reference proteome</keyword>
<organism evidence="5 6">
    <name type="scientific">Spiroplasma chrysopicola DF-1</name>
    <dbReference type="NCBI Taxonomy" id="1276227"/>
    <lineage>
        <taxon>Bacteria</taxon>
        <taxon>Bacillati</taxon>
        <taxon>Mycoplasmatota</taxon>
        <taxon>Mollicutes</taxon>
        <taxon>Entomoplasmatales</taxon>
        <taxon>Spiroplasmataceae</taxon>
        <taxon>Spiroplasma</taxon>
    </lineage>
</organism>
<name>R4U1R0_9MOLU</name>
<evidence type="ECO:0000256" key="1">
    <source>
        <dbReference type="ARBA" id="ARBA00022448"/>
    </source>
</evidence>
<evidence type="ECO:0000313" key="5">
    <source>
        <dbReference type="EMBL" id="AGM25257.1"/>
    </source>
</evidence>
<dbReference type="Pfam" id="PF00005">
    <property type="entry name" value="ABC_tran"/>
    <property type="match status" value="1"/>
</dbReference>
<dbReference type="PROSITE" id="PS50893">
    <property type="entry name" value="ABC_TRANSPORTER_2"/>
    <property type="match status" value="1"/>
</dbReference>
<feature type="domain" description="ABC transporter" evidence="4">
    <location>
        <begin position="3"/>
        <end position="230"/>
    </location>
</feature>
<dbReference type="OrthoDB" id="9779029at2"/>
<dbReference type="InterPro" id="IPR027417">
    <property type="entry name" value="P-loop_NTPase"/>
</dbReference>
<evidence type="ECO:0000256" key="3">
    <source>
        <dbReference type="ARBA" id="ARBA00022840"/>
    </source>
</evidence>
<dbReference type="PANTHER" id="PTHR42939">
    <property type="entry name" value="ABC TRANSPORTER ATP-BINDING PROTEIN ALBC-RELATED"/>
    <property type="match status" value="1"/>
</dbReference>
<dbReference type="RefSeq" id="WP_016339082.1">
    <property type="nucleotide sequence ID" value="NC_021280.1"/>
</dbReference>
<dbReference type="PROSITE" id="PS00211">
    <property type="entry name" value="ABC_TRANSPORTER_1"/>
    <property type="match status" value="1"/>
</dbReference>
<dbReference type="PANTHER" id="PTHR42939:SF1">
    <property type="entry name" value="ABC TRANSPORTER ATP-BINDING PROTEIN ALBC-RELATED"/>
    <property type="match status" value="1"/>
</dbReference>
<dbReference type="InterPro" id="IPR003593">
    <property type="entry name" value="AAA+_ATPase"/>
</dbReference>
<dbReference type="eggNOG" id="COG1131">
    <property type="taxonomic scope" value="Bacteria"/>
</dbReference>
<dbReference type="AlphaFoldDB" id="R4U1R0"/>
<evidence type="ECO:0000256" key="2">
    <source>
        <dbReference type="ARBA" id="ARBA00022741"/>
    </source>
</evidence>
<dbReference type="STRING" id="1276227.SCHRY_v1c06810"/>
<reference evidence="5 6" key="1">
    <citation type="journal article" date="2013" name="Genome Biol. Evol.">
        <title>Complete genomes of two dipteran-associated spiroplasmas provided insights into the origin, dynamics, and impacts of viral invasion in spiroplasma.</title>
        <authorList>
            <person name="Ku C."/>
            <person name="Lo W.S."/>
            <person name="Chen L.L."/>
            <person name="Kuo C.H."/>
        </authorList>
    </citation>
    <scope>NUCLEOTIDE SEQUENCE [LARGE SCALE GENOMIC DNA]</scope>
    <source>
        <strain evidence="5 6">DF-1</strain>
    </source>
</reference>
<dbReference type="PATRIC" id="fig|1276227.3.peg.687"/>
<proteinExistence type="predicted"/>
<dbReference type="InterPro" id="IPR003439">
    <property type="entry name" value="ABC_transporter-like_ATP-bd"/>
</dbReference>
<dbReference type="HOGENOM" id="CLU_000604_1_2_14"/>
<dbReference type="InterPro" id="IPR017871">
    <property type="entry name" value="ABC_transporter-like_CS"/>
</dbReference>
<dbReference type="EMBL" id="CP005077">
    <property type="protein sequence ID" value="AGM25257.1"/>
    <property type="molecule type" value="Genomic_DNA"/>
</dbReference>
<dbReference type="Proteomes" id="UP000013964">
    <property type="component" value="Chromosome"/>
</dbReference>
<evidence type="ECO:0000313" key="6">
    <source>
        <dbReference type="Proteomes" id="UP000013964"/>
    </source>
</evidence>
<dbReference type="KEGG" id="scr:SCHRY_v1c06810"/>
<dbReference type="InterPro" id="IPR051782">
    <property type="entry name" value="ABC_Transporter_VariousFunc"/>
</dbReference>
<dbReference type="SMART" id="SM00382">
    <property type="entry name" value="AAA"/>
    <property type="match status" value="1"/>
</dbReference>
<accession>R4U1R0</accession>
<keyword evidence="2" id="KW-0547">Nucleotide-binding</keyword>
<keyword evidence="1" id="KW-0813">Transport</keyword>
<sequence>MKFEIKNYSKLFKNGAGINELSMEFNSGDIVGLIGDNGAGKSTFIKCIFREYEKDTGEIYLDGENMQIKDLRKFSLFPDQSIYPSGISIYDFMYYTASLSGIKNKEIKEIVLKALQAVNLLEYKNKTFKNLSAGMQKRALLANALITKPKVLFLDEPTANLDVKTRVQFLDLLKSLAEQGMAIIITTHLIDELAQIINRLVIIEKGEKVFEDVINKTTDIRKIYQDVTISSSEKINLSVFTSN</sequence>
<protein>
    <submittedName>
        <fullName evidence="5">ABC-2 type transport system ATP-binding protein</fullName>
    </submittedName>
</protein>
<dbReference type="GO" id="GO:0016887">
    <property type="term" value="F:ATP hydrolysis activity"/>
    <property type="evidence" value="ECO:0007669"/>
    <property type="project" value="InterPro"/>
</dbReference>
<dbReference type="SUPFAM" id="SSF52540">
    <property type="entry name" value="P-loop containing nucleoside triphosphate hydrolases"/>
    <property type="match status" value="1"/>
</dbReference>
<dbReference type="GO" id="GO:0005524">
    <property type="term" value="F:ATP binding"/>
    <property type="evidence" value="ECO:0007669"/>
    <property type="project" value="UniProtKB-KW"/>
</dbReference>
<keyword evidence="3 5" id="KW-0067">ATP-binding</keyword>
<dbReference type="Gene3D" id="3.40.50.300">
    <property type="entry name" value="P-loop containing nucleotide triphosphate hydrolases"/>
    <property type="match status" value="1"/>
</dbReference>
<evidence type="ECO:0000259" key="4">
    <source>
        <dbReference type="PROSITE" id="PS50893"/>
    </source>
</evidence>